<keyword evidence="1" id="KW-0472">Membrane</keyword>
<protein>
    <submittedName>
        <fullName evidence="3">YycH protein</fullName>
    </submittedName>
</protein>
<comment type="caution">
    <text evidence="3">The sequence shown here is derived from an EMBL/GenBank/DDBJ whole genome shotgun (WGS) entry which is preliminary data.</text>
</comment>
<gene>
    <name evidence="3" type="ORF">HMPREF1871_00273</name>
</gene>
<evidence type="ECO:0000313" key="4">
    <source>
        <dbReference type="Proteomes" id="UP000070467"/>
    </source>
</evidence>
<evidence type="ECO:0000313" key="3">
    <source>
        <dbReference type="EMBL" id="KXB58724.1"/>
    </source>
</evidence>
<accession>A0ABR5TPQ5</accession>
<dbReference type="EMBL" id="LSDB01000007">
    <property type="protein sequence ID" value="KXB58724.1"/>
    <property type="molecule type" value="Genomic_DNA"/>
</dbReference>
<feature type="domain" description="Regulatory protein YycH-like" evidence="2">
    <location>
        <begin position="38"/>
        <end position="249"/>
    </location>
</feature>
<dbReference type="Gene3D" id="2.40.128.690">
    <property type="entry name" value="YycH protein, domain 3-like"/>
    <property type="match status" value="1"/>
</dbReference>
<dbReference type="RefSeq" id="WP_066128992.1">
    <property type="nucleotide sequence ID" value="NZ_KQ959860.1"/>
</dbReference>
<feature type="transmembrane region" description="Helical" evidence="1">
    <location>
        <begin position="9"/>
        <end position="27"/>
    </location>
</feature>
<dbReference type="Proteomes" id="UP000070467">
    <property type="component" value="Unassembled WGS sequence"/>
</dbReference>
<reference evidence="3 4" key="1">
    <citation type="submission" date="2016-01" db="EMBL/GenBank/DDBJ databases">
        <authorList>
            <person name="Mitreva M."/>
            <person name="Pepin K.H."/>
            <person name="Mihindukulasuriya K.A."/>
            <person name="Fulton R."/>
            <person name="Fronick C."/>
            <person name="O'Laughlin M."/>
            <person name="Miner T."/>
            <person name="Herter B."/>
            <person name="Rosa B.A."/>
            <person name="Cordes M."/>
            <person name="Tomlinson C."/>
            <person name="Wollam A."/>
            <person name="Palsikar V.B."/>
            <person name="Mardis E.R."/>
            <person name="Wilson R.K."/>
        </authorList>
    </citation>
    <scope>NUCLEOTIDE SEQUENCE [LARGE SCALE GENOMIC DNA]</scope>
    <source>
        <strain evidence="3 4">KA00071</strain>
    </source>
</reference>
<proteinExistence type="predicted"/>
<sequence length="259" mass="30306">MQWGKIKTLFIYLFLLLNVALITNYFYTDYKNKVEHYEEKDAILTSLKNDGIEIKEPEIGKKQLSYVKAVQKILSMPIASTNEYDYSIDKEEKTLTITAKKPLANIKEENYLEKINRFIISNVESGTAYSYIKTDNEKKEIIYYQQYEGLKIFENKNAIIKFKINQNGDILSLTQTSLTNFKKEKDETIVPYIDVIAKLYHENMIPKKSKVSSELGYYSFLRVENQILIPTYKVTIKKEDNSEQVFYVDSLNAKILNKD</sequence>
<organism evidence="3 4">
    <name type="scientific">Gemelliphila asaccharolytica</name>
    <dbReference type="NCBI Taxonomy" id="502393"/>
    <lineage>
        <taxon>Bacteria</taxon>
        <taxon>Bacillati</taxon>
        <taxon>Bacillota</taxon>
        <taxon>Bacilli</taxon>
        <taxon>Bacillales</taxon>
        <taxon>Gemellaceae</taxon>
        <taxon>Gemelliphila</taxon>
    </lineage>
</organism>
<keyword evidence="1" id="KW-1133">Transmembrane helix</keyword>
<evidence type="ECO:0000256" key="1">
    <source>
        <dbReference type="SAM" id="Phobius"/>
    </source>
</evidence>
<name>A0ABR5TPQ5_9BACL</name>
<dbReference type="InterPro" id="IPR018604">
    <property type="entry name" value="YycI-like"/>
</dbReference>
<dbReference type="Pfam" id="PF09648">
    <property type="entry name" value="YycI"/>
    <property type="match status" value="1"/>
</dbReference>
<keyword evidence="4" id="KW-1185">Reference proteome</keyword>
<keyword evidence="1" id="KW-0812">Transmembrane</keyword>
<evidence type="ECO:0000259" key="2">
    <source>
        <dbReference type="Pfam" id="PF09648"/>
    </source>
</evidence>